<evidence type="ECO:0000256" key="5">
    <source>
        <dbReference type="ARBA" id="ARBA00022989"/>
    </source>
</evidence>
<feature type="transmembrane region" description="Helical" evidence="7">
    <location>
        <begin position="200"/>
        <end position="219"/>
    </location>
</feature>
<protein>
    <submittedName>
        <fullName evidence="9">MFS-type transporter</fullName>
    </submittedName>
</protein>
<evidence type="ECO:0000259" key="8">
    <source>
        <dbReference type="PROSITE" id="PS50850"/>
    </source>
</evidence>
<feature type="transmembrane region" description="Helical" evidence="7">
    <location>
        <begin position="75"/>
        <end position="96"/>
    </location>
</feature>
<feature type="transmembrane region" description="Helical" evidence="7">
    <location>
        <begin position="289"/>
        <end position="311"/>
    </location>
</feature>
<keyword evidence="4 7" id="KW-0812">Transmembrane</keyword>
<feature type="transmembrane region" description="Helical" evidence="7">
    <location>
        <begin position="323"/>
        <end position="346"/>
    </location>
</feature>
<keyword evidence="3" id="KW-1003">Cell membrane</keyword>
<dbReference type="PANTHER" id="PTHR43124:SF3">
    <property type="entry name" value="CHLORAMPHENICOL EFFLUX PUMP RV0191"/>
    <property type="match status" value="1"/>
</dbReference>
<dbReference type="InterPro" id="IPR011701">
    <property type="entry name" value="MFS"/>
</dbReference>
<keyword evidence="5 7" id="KW-1133">Transmembrane helix</keyword>
<dbReference type="GO" id="GO:0005886">
    <property type="term" value="C:plasma membrane"/>
    <property type="evidence" value="ECO:0007669"/>
    <property type="project" value="UniProtKB-SubCell"/>
</dbReference>
<reference evidence="9 10" key="1">
    <citation type="submission" date="2018-06" db="EMBL/GenBank/DDBJ databases">
        <authorList>
            <consortium name="Pathogen Informatics"/>
            <person name="Doyle S."/>
        </authorList>
    </citation>
    <scope>NUCLEOTIDE SEQUENCE [LARGE SCALE GENOMIC DNA]</scope>
    <source>
        <strain evidence="9 10">NCTC7688</strain>
    </source>
</reference>
<name>A0A380HIG6_STASA</name>
<evidence type="ECO:0000313" key="10">
    <source>
        <dbReference type="Proteomes" id="UP000254707"/>
    </source>
</evidence>
<dbReference type="Gene3D" id="1.20.1250.20">
    <property type="entry name" value="MFS general substrate transporter like domains"/>
    <property type="match status" value="2"/>
</dbReference>
<dbReference type="Proteomes" id="UP000254707">
    <property type="component" value="Unassembled WGS sequence"/>
</dbReference>
<evidence type="ECO:0000256" key="6">
    <source>
        <dbReference type="ARBA" id="ARBA00023136"/>
    </source>
</evidence>
<feature type="transmembrane region" description="Helical" evidence="7">
    <location>
        <begin position="135"/>
        <end position="155"/>
    </location>
</feature>
<dbReference type="GO" id="GO:0022857">
    <property type="term" value="F:transmembrane transporter activity"/>
    <property type="evidence" value="ECO:0007669"/>
    <property type="project" value="InterPro"/>
</dbReference>
<comment type="subcellular location">
    <subcellularLocation>
        <location evidence="1">Cell membrane</location>
        <topology evidence="1">Multi-pass membrane protein</topology>
    </subcellularLocation>
</comment>
<feature type="transmembrane region" description="Helical" evidence="7">
    <location>
        <begin position="265"/>
        <end position="283"/>
    </location>
</feature>
<keyword evidence="2" id="KW-0813">Transport</keyword>
<evidence type="ECO:0000256" key="4">
    <source>
        <dbReference type="ARBA" id="ARBA00022692"/>
    </source>
</evidence>
<organism evidence="9 10">
    <name type="scientific">Staphylococcus saprophyticus</name>
    <dbReference type="NCBI Taxonomy" id="29385"/>
    <lineage>
        <taxon>Bacteria</taxon>
        <taxon>Bacillati</taxon>
        <taxon>Bacillota</taxon>
        <taxon>Bacilli</taxon>
        <taxon>Bacillales</taxon>
        <taxon>Staphylococcaceae</taxon>
        <taxon>Staphylococcus</taxon>
    </lineage>
</organism>
<evidence type="ECO:0000256" key="1">
    <source>
        <dbReference type="ARBA" id="ARBA00004651"/>
    </source>
</evidence>
<feature type="domain" description="Major facilitator superfamily (MFS) profile" evidence="8">
    <location>
        <begin position="5"/>
        <end position="378"/>
    </location>
</feature>
<evidence type="ECO:0000256" key="3">
    <source>
        <dbReference type="ARBA" id="ARBA00022475"/>
    </source>
</evidence>
<dbReference type="PANTHER" id="PTHR43124">
    <property type="entry name" value="PURINE EFFLUX PUMP PBUE"/>
    <property type="match status" value="1"/>
</dbReference>
<dbReference type="AlphaFoldDB" id="A0A380HIG6"/>
<evidence type="ECO:0000256" key="2">
    <source>
        <dbReference type="ARBA" id="ARBA00022448"/>
    </source>
</evidence>
<dbReference type="Pfam" id="PF07690">
    <property type="entry name" value="MFS_1"/>
    <property type="match status" value="1"/>
</dbReference>
<dbReference type="InterPro" id="IPR036259">
    <property type="entry name" value="MFS_trans_sf"/>
</dbReference>
<dbReference type="EMBL" id="UHED01000001">
    <property type="protein sequence ID" value="SUM81904.1"/>
    <property type="molecule type" value="Genomic_DNA"/>
</dbReference>
<feature type="transmembrane region" description="Helical" evidence="7">
    <location>
        <begin position="43"/>
        <end position="63"/>
    </location>
</feature>
<proteinExistence type="predicted"/>
<dbReference type="SUPFAM" id="SSF103473">
    <property type="entry name" value="MFS general substrate transporter"/>
    <property type="match status" value="1"/>
</dbReference>
<dbReference type="RefSeq" id="WP_115340451.1">
    <property type="nucleotide sequence ID" value="NZ_UHED01000001.1"/>
</dbReference>
<feature type="transmembrane region" description="Helical" evidence="7">
    <location>
        <begin position="161"/>
        <end position="179"/>
    </location>
</feature>
<sequence>MKFSKLVFPGIAMIATTYGLGRFSFGLFLPDITNDLSLSASQAGLISSLFYLAYCFTIVYSTLQTDTIGPKRMIILAGISVVIGLITIGVSSNAIILSIGVIFTGASTGLVSPPYGYTISLWINLQDQGKANTWINSGTSMGLMFTGITAMLVFLDWRHTYLIYALIALVVLFWNYIVIPKLQKDIKIHTGSLNIRDISASTRIVTASTLLGISTAPFWTFSKSFVQLTGNYSDIALSIFWILIGIFGVVGGISSSIIDKKGIHFAFNFGVIALACASVLLAFTPSIWLLPFVASSLFGLSYIFLTGVLLVWGIKLFVKNASLGIGIPFLLLAVGQVIGSSIAGIVIDILNYQYSFIIFGIIGLIPLLIYPKVEVTENKIPKGRYSKLQKTNSDILNDTYAQHQTSNSNNDEYNHI</sequence>
<dbReference type="PROSITE" id="PS50850">
    <property type="entry name" value="MFS"/>
    <property type="match status" value="1"/>
</dbReference>
<feature type="transmembrane region" description="Helical" evidence="7">
    <location>
        <begin position="239"/>
        <end position="258"/>
    </location>
</feature>
<dbReference type="InterPro" id="IPR020846">
    <property type="entry name" value="MFS_dom"/>
</dbReference>
<feature type="transmembrane region" description="Helical" evidence="7">
    <location>
        <begin position="102"/>
        <end position="123"/>
    </location>
</feature>
<keyword evidence="6 7" id="KW-0472">Membrane</keyword>
<accession>A0A380HIG6</accession>
<evidence type="ECO:0000256" key="7">
    <source>
        <dbReference type="SAM" id="Phobius"/>
    </source>
</evidence>
<evidence type="ECO:0000313" key="9">
    <source>
        <dbReference type="EMBL" id="SUM81904.1"/>
    </source>
</evidence>
<feature type="transmembrane region" description="Helical" evidence="7">
    <location>
        <begin position="352"/>
        <end position="370"/>
    </location>
</feature>
<dbReference type="InterPro" id="IPR050189">
    <property type="entry name" value="MFS_Efflux_Transporters"/>
</dbReference>
<gene>
    <name evidence="9" type="primary">pbuE_1</name>
    <name evidence="9" type="ORF">NCTC7688_00399</name>
</gene>